<dbReference type="InterPro" id="IPR036397">
    <property type="entry name" value="RNaseH_sf"/>
</dbReference>
<dbReference type="GO" id="GO:0003723">
    <property type="term" value="F:RNA binding"/>
    <property type="evidence" value="ECO:0007669"/>
    <property type="project" value="InterPro"/>
</dbReference>
<dbReference type="Gene3D" id="3.40.50.2300">
    <property type="match status" value="1"/>
</dbReference>
<dbReference type="InterPro" id="IPR032473">
    <property type="entry name" value="Argonaute_Mid_dom"/>
</dbReference>
<dbReference type="FunFam" id="3.40.50.2300:FF:000110">
    <property type="entry name" value="Argonaute 10"/>
    <property type="match status" value="1"/>
</dbReference>
<dbReference type="PROSITE" id="PS50822">
    <property type="entry name" value="PIWI"/>
    <property type="match status" value="1"/>
</dbReference>
<evidence type="ECO:0000259" key="4">
    <source>
        <dbReference type="PROSITE" id="PS50822"/>
    </source>
</evidence>
<dbReference type="Pfam" id="PF08699">
    <property type="entry name" value="ArgoL1"/>
    <property type="match status" value="1"/>
</dbReference>
<dbReference type="Pfam" id="PF02171">
    <property type="entry name" value="Piwi"/>
    <property type="match status" value="1"/>
</dbReference>
<dbReference type="Gramene" id="ONK78587">
    <property type="protein sequence ID" value="ONK78587"/>
    <property type="gene ID" value="A4U43_C02F20380"/>
</dbReference>
<dbReference type="InterPro" id="IPR032472">
    <property type="entry name" value="ArgoL2"/>
</dbReference>
<evidence type="ECO:0000256" key="2">
    <source>
        <dbReference type="ARBA" id="ARBA00023158"/>
    </source>
</evidence>
<evidence type="ECO:0000313" key="5">
    <source>
        <dbReference type="EMBL" id="ONK78587.1"/>
    </source>
</evidence>
<feature type="domain" description="PAZ" evidence="3">
    <location>
        <begin position="232"/>
        <end position="343"/>
    </location>
</feature>
<dbReference type="Pfam" id="PF16487">
    <property type="entry name" value="ArgoMid"/>
    <property type="match status" value="1"/>
</dbReference>
<sequence length="789" mass="88535">MRGKVPEASALVRLRAFDSLTASRSHLSWLLRLLPGWILQLATLTRRVEGVEDPDQSDGGEEVAITPEVNSRAVCRKIISELVKIYKDSHLERLTPAYDGRKSLYTAGALPFTSQQFKIKLAEKERVDKEFGVTIKYAGHADLHHLQQFLHGRQFDAPQETIQVLDIVLRESPSQRYVTVARSFFSKNLGATKDIGGGLECWRGYYQSLRPTQMGLSLNIDTSATYFYQSIPVIAFAKEYLNIRDTPRTLTEKQRIALTKALRGIRVGVTHRDTSRRYKINGLSNEPLAQLMFPVDDKGNKKRVVQYFQEKYHCKLGYLTWPCLQSGSGSNPTHLPMVCKIVEGQRFLKKLKEKQVTEILRATCQRPREREESIRKIVMENNYEDDEYAQEFGIKVAKQLTSVEARVLRPPMLLYHGSGSGRHMTCNPRKGAWNMIDKKMFNGGTIDSWACVNFSHNLYRDAAVKHFYSSLFNTCTKLGMSIAPNSVINDLHEHANNVEAALRTVHAQATTALGGGTLQLLLIILPDERGSYGTIKRVCETELGLISQCCLSKHVQASKPQYLENVALKINVKVGGRNTVLSDAFSKKIPIVTDVPTIIFGADVTHPTAGDGASPSIAAVVASMDWPEVTKYKALISSQPHRQEMIEDLYTTTQGGPGGMIRDLLLSFNSATRELPQRIIFYRDGVSETQFSQVLLHEVDAIRKACQSLHKDNQPCVTFVVVQKRHHTRLFPETHGSEQADKSGNIRPVSLVLIDYSYARCTRSVSVVPPVYYAHLAAFLARYYVEGGC</sequence>
<dbReference type="Gene3D" id="2.170.260.10">
    <property type="entry name" value="paz domain"/>
    <property type="match status" value="1"/>
</dbReference>
<dbReference type="Gene3D" id="3.30.420.10">
    <property type="entry name" value="Ribonuclease H-like superfamily/Ribonuclease H"/>
    <property type="match status" value="2"/>
</dbReference>
<dbReference type="AlphaFoldDB" id="A0A5P1FMG3"/>
<proteinExistence type="inferred from homology"/>
<dbReference type="InterPro" id="IPR032474">
    <property type="entry name" value="Argonaute_N"/>
</dbReference>
<dbReference type="Pfam" id="PF16488">
    <property type="entry name" value="ArgoL2"/>
    <property type="match status" value="1"/>
</dbReference>
<evidence type="ECO:0000256" key="1">
    <source>
        <dbReference type="ARBA" id="ARBA00008201"/>
    </source>
</evidence>
<dbReference type="GO" id="GO:0031047">
    <property type="term" value="P:regulatory ncRNA-mediated gene silencing"/>
    <property type="evidence" value="ECO:0007669"/>
    <property type="project" value="UniProtKB-KW"/>
</dbReference>
<dbReference type="Pfam" id="PF16486">
    <property type="entry name" value="ArgoN"/>
    <property type="match status" value="1"/>
</dbReference>
<dbReference type="SUPFAM" id="SSF53098">
    <property type="entry name" value="Ribonuclease H-like"/>
    <property type="match status" value="1"/>
</dbReference>
<dbReference type="EMBL" id="CM007382">
    <property type="protein sequence ID" value="ONK78587.1"/>
    <property type="molecule type" value="Genomic_DNA"/>
</dbReference>
<protein>
    <recommendedName>
        <fullName evidence="7">Piwi domain-containing protein</fullName>
    </recommendedName>
</protein>
<dbReference type="PROSITE" id="PS50821">
    <property type="entry name" value="PAZ"/>
    <property type="match status" value="1"/>
</dbReference>
<dbReference type="InterPro" id="IPR012337">
    <property type="entry name" value="RNaseH-like_sf"/>
</dbReference>
<dbReference type="InterPro" id="IPR003100">
    <property type="entry name" value="PAZ_dom"/>
</dbReference>
<dbReference type="InterPro" id="IPR036085">
    <property type="entry name" value="PAZ_dom_sf"/>
</dbReference>
<dbReference type="SMART" id="SM00950">
    <property type="entry name" value="Piwi"/>
    <property type="match status" value="1"/>
</dbReference>
<dbReference type="InterPro" id="IPR014811">
    <property type="entry name" value="ArgoL1"/>
</dbReference>
<dbReference type="InterPro" id="IPR003165">
    <property type="entry name" value="Piwi"/>
</dbReference>
<gene>
    <name evidence="5" type="ORF">A4U43_C02F20380</name>
</gene>
<organism evidence="5 6">
    <name type="scientific">Asparagus officinalis</name>
    <name type="common">Garden asparagus</name>
    <dbReference type="NCBI Taxonomy" id="4686"/>
    <lineage>
        <taxon>Eukaryota</taxon>
        <taxon>Viridiplantae</taxon>
        <taxon>Streptophyta</taxon>
        <taxon>Embryophyta</taxon>
        <taxon>Tracheophyta</taxon>
        <taxon>Spermatophyta</taxon>
        <taxon>Magnoliopsida</taxon>
        <taxon>Liliopsida</taxon>
        <taxon>Asparagales</taxon>
        <taxon>Asparagaceae</taxon>
        <taxon>Asparagoideae</taxon>
        <taxon>Asparagus</taxon>
    </lineage>
</organism>
<evidence type="ECO:0008006" key="7">
    <source>
        <dbReference type="Google" id="ProtNLM"/>
    </source>
</evidence>
<keyword evidence="6" id="KW-1185">Reference proteome</keyword>
<accession>A0A5P1FMG3</accession>
<dbReference type="Pfam" id="PF02170">
    <property type="entry name" value="PAZ"/>
    <property type="match status" value="1"/>
</dbReference>
<feature type="domain" description="Piwi" evidence="4">
    <location>
        <begin position="520"/>
        <end position="748"/>
    </location>
</feature>
<reference evidence="6" key="1">
    <citation type="journal article" date="2017" name="Nat. Commun.">
        <title>The asparagus genome sheds light on the origin and evolution of a young Y chromosome.</title>
        <authorList>
            <person name="Harkess A."/>
            <person name="Zhou J."/>
            <person name="Xu C."/>
            <person name="Bowers J.E."/>
            <person name="Van der Hulst R."/>
            <person name="Ayyampalayam S."/>
            <person name="Mercati F."/>
            <person name="Riccardi P."/>
            <person name="McKain M.R."/>
            <person name="Kakrana A."/>
            <person name="Tang H."/>
            <person name="Ray J."/>
            <person name="Groenendijk J."/>
            <person name="Arikit S."/>
            <person name="Mathioni S.M."/>
            <person name="Nakano M."/>
            <person name="Shan H."/>
            <person name="Telgmann-Rauber A."/>
            <person name="Kanno A."/>
            <person name="Yue Z."/>
            <person name="Chen H."/>
            <person name="Li W."/>
            <person name="Chen Y."/>
            <person name="Xu X."/>
            <person name="Zhang Y."/>
            <person name="Luo S."/>
            <person name="Chen H."/>
            <person name="Gao J."/>
            <person name="Mao Z."/>
            <person name="Pires J.C."/>
            <person name="Luo M."/>
            <person name="Kudrna D."/>
            <person name="Wing R.A."/>
            <person name="Meyers B.C."/>
            <person name="Yi K."/>
            <person name="Kong H."/>
            <person name="Lavrijsen P."/>
            <person name="Sunseri F."/>
            <person name="Falavigna A."/>
            <person name="Ye Y."/>
            <person name="Leebens-Mack J.H."/>
            <person name="Chen G."/>
        </authorList>
    </citation>
    <scope>NUCLEOTIDE SEQUENCE [LARGE SCALE GENOMIC DNA]</scope>
    <source>
        <strain evidence="6">cv. DH0086</strain>
    </source>
</reference>
<dbReference type="CDD" id="cd04657">
    <property type="entry name" value="Piwi_ago-like"/>
    <property type="match status" value="1"/>
</dbReference>
<keyword evidence="2" id="KW-0943">RNA-mediated gene silencing</keyword>
<name>A0A5P1FMG3_ASPOF</name>
<dbReference type="SUPFAM" id="SSF101690">
    <property type="entry name" value="PAZ domain"/>
    <property type="match status" value="1"/>
</dbReference>
<dbReference type="PANTHER" id="PTHR22891">
    <property type="entry name" value="EUKARYOTIC TRANSLATION INITIATION FACTOR 2C"/>
    <property type="match status" value="1"/>
</dbReference>
<dbReference type="OMA" id="HEHANNV"/>
<comment type="similarity">
    <text evidence="1">Belongs to the argonaute family. Ago subfamily.</text>
</comment>
<dbReference type="InterPro" id="IPR045246">
    <property type="entry name" value="Piwi_ago-like"/>
</dbReference>
<dbReference type="CDD" id="cd02846">
    <property type="entry name" value="PAZ_argonaute_like"/>
    <property type="match status" value="1"/>
</dbReference>
<evidence type="ECO:0000259" key="3">
    <source>
        <dbReference type="PROSITE" id="PS50821"/>
    </source>
</evidence>
<dbReference type="Proteomes" id="UP000243459">
    <property type="component" value="Chromosome 2"/>
</dbReference>
<evidence type="ECO:0000313" key="6">
    <source>
        <dbReference type="Proteomes" id="UP000243459"/>
    </source>
</evidence>
<dbReference type="SMART" id="SM01163">
    <property type="entry name" value="DUF1785"/>
    <property type="match status" value="1"/>
</dbReference>